<keyword evidence="3" id="KW-1185">Reference proteome</keyword>
<evidence type="ECO:0000256" key="1">
    <source>
        <dbReference type="SAM" id="Coils"/>
    </source>
</evidence>
<dbReference type="AlphaFoldDB" id="A0A239GV76"/>
<sequence length="151" mass="17124">MTVGEIVDEHEEPKYDTWQELDADVRARGDVLRVSMWDLRHLTGYTRLKVNVVAKISRELRNIGLDHLPVDLPRDQNEYVVVYKTGSEAAAVIDAVRNGSSSDRAEQALRQINSAKALKVDRQNEAKIAELAEKVDELEALLKEFREILNA</sequence>
<gene>
    <name evidence="2" type="ORF">SAMN06265355_12648</name>
</gene>
<protein>
    <submittedName>
        <fullName evidence="2">Uncharacterized protein</fullName>
    </submittedName>
</protein>
<accession>A0A239GV76</accession>
<dbReference type="Proteomes" id="UP000198420">
    <property type="component" value="Unassembled WGS sequence"/>
</dbReference>
<proteinExistence type="predicted"/>
<dbReference type="RefSeq" id="WP_089316745.1">
    <property type="nucleotide sequence ID" value="NZ_FZNP01000026.1"/>
</dbReference>
<reference evidence="3" key="1">
    <citation type="submission" date="2017-06" db="EMBL/GenBank/DDBJ databases">
        <authorList>
            <person name="Varghese N."/>
            <person name="Submissions S."/>
        </authorList>
    </citation>
    <scope>NUCLEOTIDE SEQUENCE [LARGE SCALE GENOMIC DNA]</scope>
    <source>
        <strain evidence="3">DSM 44485</strain>
    </source>
</reference>
<dbReference type="EMBL" id="FZNP01000026">
    <property type="protein sequence ID" value="SNS73116.1"/>
    <property type="molecule type" value="Genomic_DNA"/>
</dbReference>
<evidence type="ECO:0000313" key="3">
    <source>
        <dbReference type="Proteomes" id="UP000198420"/>
    </source>
</evidence>
<keyword evidence="1" id="KW-0175">Coiled coil</keyword>
<feature type="coiled-coil region" evidence="1">
    <location>
        <begin position="121"/>
        <end position="151"/>
    </location>
</feature>
<name>A0A239GV76_9ACTN</name>
<dbReference type="OrthoDB" id="3688103at2"/>
<evidence type="ECO:0000313" key="2">
    <source>
        <dbReference type="EMBL" id="SNS73116.1"/>
    </source>
</evidence>
<organism evidence="2 3">
    <name type="scientific">Actinomadura mexicana</name>
    <dbReference type="NCBI Taxonomy" id="134959"/>
    <lineage>
        <taxon>Bacteria</taxon>
        <taxon>Bacillati</taxon>
        <taxon>Actinomycetota</taxon>
        <taxon>Actinomycetes</taxon>
        <taxon>Streptosporangiales</taxon>
        <taxon>Thermomonosporaceae</taxon>
        <taxon>Actinomadura</taxon>
    </lineage>
</organism>